<organism evidence="9 10">
    <name type="scientific">Alkalibaculum sporogenes</name>
    <dbReference type="NCBI Taxonomy" id="2655001"/>
    <lineage>
        <taxon>Bacteria</taxon>
        <taxon>Bacillati</taxon>
        <taxon>Bacillota</taxon>
        <taxon>Clostridia</taxon>
        <taxon>Eubacteriales</taxon>
        <taxon>Eubacteriaceae</taxon>
        <taxon>Alkalibaculum</taxon>
    </lineage>
</organism>
<dbReference type="EMBL" id="WHNX01000009">
    <property type="protein sequence ID" value="MPW25588.1"/>
    <property type="molecule type" value="Genomic_DNA"/>
</dbReference>
<dbReference type="PROSITE" id="PS50850">
    <property type="entry name" value="MFS"/>
    <property type="match status" value="1"/>
</dbReference>
<keyword evidence="4 7" id="KW-0812">Transmembrane</keyword>
<feature type="transmembrane region" description="Helical" evidence="7">
    <location>
        <begin position="99"/>
        <end position="120"/>
    </location>
</feature>
<feature type="transmembrane region" description="Helical" evidence="7">
    <location>
        <begin position="285"/>
        <end position="305"/>
    </location>
</feature>
<evidence type="ECO:0000313" key="9">
    <source>
        <dbReference type="EMBL" id="MPW25588.1"/>
    </source>
</evidence>
<dbReference type="Gene3D" id="1.20.1250.20">
    <property type="entry name" value="MFS general substrate transporter like domains"/>
    <property type="match status" value="1"/>
</dbReference>
<dbReference type="InterPro" id="IPR050189">
    <property type="entry name" value="MFS_Efflux_Transporters"/>
</dbReference>
<dbReference type="PANTHER" id="PTHR43124:SF3">
    <property type="entry name" value="CHLORAMPHENICOL EFFLUX PUMP RV0191"/>
    <property type="match status" value="1"/>
</dbReference>
<feature type="transmembrane region" description="Helical" evidence="7">
    <location>
        <begin position="132"/>
        <end position="153"/>
    </location>
</feature>
<protein>
    <submittedName>
        <fullName evidence="9">MFS transporter</fullName>
    </submittedName>
</protein>
<keyword evidence="5 7" id="KW-1133">Transmembrane helix</keyword>
<comment type="subcellular location">
    <subcellularLocation>
        <location evidence="1">Cell membrane</location>
        <topology evidence="1">Multi-pass membrane protein</topology>
    </subcellularLocation>
</comment>
<proteinExistence type="predicted"/>
<dbReference type="PANTHER" id="PTHR43124">
    <property type="entry name" value="PURINE EFFLUX PUMP PBUE"/>
    <property type="match status" value="1"/>
</dbReference>
<gene>
    <name evidence="9" type="ORF">GC105_07275</name>
</gene>
<dbReference type="GO" id="GO:0022857">
    <property type="term" value="F:transmembrane transporter activity"/>
    <property type="evidence" value="ECO:0007669"/>
    <property type="project" value="InterPro"/>
</dbReference>
<dbReference type="SUPFAM" id="SSF103473">
    <property type="entry name" value="MFS general substrate transporter"/>
    <property type="match status" value="1"/>
</dbReference>
<dbReference type="CDD" id="cd17473">
    <property type="entry name" value="MFS_arabinose_efflux_permease_like"/>
    <property type="match status" value="1"/>
</dbReference>
<dbReference type="InterPro" id="IPR011701">
    <property type="entry name" value="MFS"/>
</dbReference>
<feature type="transmembrane region" description="Helical" evidence="7">
    <location>
        <begin position="353"/>
        <end position="375"/>
    </location>
</feature>
<feature type="domain" description="Major facilitator superfamily (MFS) profile" evidence="8">
    <location>
        <begin position="1"/>
        <end position="379"/>
    </location>
</feature>
<keyword evidence="6 7" id="KW-0472">Membrane</keyword>
<evidence type="ECO:0000256" key="4">
    <source>
        <dbReference type="ARBA" id="ARBA00022692"/>
    </source>
</evidence>
<sequence length="393" mass="42513">MSKKLSILSVSIITVMAGAAISPALGEIQAAFPDANQTLIKLINTLHAIWVIPFTFVSGWLTTRYSKKSVLIAGLIIYIIGGTGGGFAPNIWFLLSTRALLGISVGLMMPISTSIVSDFYDGDERTDMMGKVSASNQIGGVISMTAAGLLAAISWRYAFSVYTIAIFILIFVVRYLPKQPPLGNNKSGEKTKLNLKIYGLALTMFTIFIFLYSIPTNMAIYLTENNIASTKAIGLIIPLSSIGGFLGGMFLARFKHLLNQYLIPVQVLLMGIGFSLIAFTLNAVAVSIGIFIMGLGSGTLIPTIYNMVTNVADQKQVMKSMAVVQTCLYLGQFMSPIVLDNIARLFGEVTSSLIYSISAFVTLIAATILFIYVIVKKTKLSNYFTAKSCDLNE</sequence>
<evidence type="ECO:0000256" key="2">
    <source>
        <dbReference type="ARBA" id="ARBA00022448"/>
    </source>
</evidence>
<reference evidence="9 10" key="1">
    <citation type="submission" date="2019-10" db="EMBL/GenBank/DDBJ databases">
        <title>Alkalibaculum tamaniensis sp.nov., a new alkaliphilic acetogen, isolated on methoxylated aromatics from a mud volcano.</title>
        <authorList>
            <person name="Khomyakova M.A."/>
            <person name="Merkel A.Y."/>
            <person name="Bonch-Osmolovskaya E.A."/>
            <person name="Slobodkin A.I."/>
        </authorList>
    </citation>
    <scope>NUCLEOTIDE SEQUENCE [LARGE SCALE GENOMIC DNA]</scope>
    <source>
        <strain evidence="9 10">M08DMB</strain>
    </source>
</reference>
<evidence type="ECO:0000256" key="3">
    <source>
        <dbReference type="ARBA" id="ARBA00022475"/>
    </source>
</evidence>
<keyword evidence="10" id="KW-1185">Reference proteome</keyword>
<evidence type="ECO:0000313" key="10">
    <source>
        <dbReference type="Proteomes" id="UP000440004"/>
    </source>
</evidence>
<evidence type="ECO:0000256" key="6">
    <source>
        <dbReference type="ARBA" id="ARBA00023136"/>
    </source>
</evidence>
<keyword evidence="3" id="KW-1003">Cell membrane</keyword>
<comment type="caution">
    <text evidence="9">The sequence shown here is derived from an EMBL/GenBank/DDBJ whole genome shotgun (WGS) entry which is preliminary data.</text>
</comment>
<feature type="transmembrane region" description="Helical" evidence="7">
    <location>
        <begin position="159"/>
        <end position="176"/>
    </location>
</feature>
<evidence type="ECO:0000256" key="7">
    <source>
        <dbReference type="SAM" id="Phobius"/>
    </source>
</evidence>
<feature type="transmembrane region" description="Helical" evidence="7">
    <location>
        <begin position="235"/>
        <end position="254"/>
    </location>
</feature>
<keyword evidence="2" id="KW-0813">Transport</keyword>
<feature type="transmembrane region" description="Helical" evidence="7">
    <location>
        <begin position="70"/>
        <end position="93"/>
    </location>
</feature>
<dbReference type="RefSeq" id="WP_152803201.1">
    <property type="nucleotide sequence ID" value="NZ_WHNX01000009.1"/>
</dbReference>
<dbReference type="InterPro" id="IPR020846">
    <property type="entry name" value="MFS_dom"/>
</dbReference>
<dbReference type="Pfam" id="PF07690">
    <property type="entry name" value="MFS_1"/>
    <property type="match status" value="1"/>
</dbReference>
<evidence type="ECO:0000256" key="5">
    <source>
        <dbReference type="ARBA" id="ARBA00022989"/>
    </source>
</evidence>
<dbReference type="AlphaFoldDB" id="A0A6A7K7X8"/>
<feature type="transmembrane region" description="Helical" evidence="7">
    <location>
        <begin position="197"/>
        <end position="215"/>
    </location>
</feature>
<dbReference type="Proteomes" id="UP000440004">
    <property type="component" value="Unassembled WGS sequence"/>
</dbReference>
<feature type="transmembrane region" description="Helical" evidence="7">
    <location>
        <begin position="42"/>
        <end position="63"/>
    </location>
</feature>
<feature type="transmembrane region" description="Helical" evidence="7">
    <location>
        <begin position="261"/>
        <end position="279"/>
    </location>
</feature>
<evidence type="ECO:0000256" key="1">
    <source>
        <dbReference type="ARBA" id="ARBA00004651"/>
    </source>
</evidence>
<feature type="transmembrane region" description="Helical" evidence="7">
    <location>
        <begin position="326"/>
        <end position="347"/>
    </location>
</feature>
<evidence type="ECO:0000259" key="8">
    <source>
        <dbReference type="PROSITE" id="PS50850"/>
    </source>
</evidence>
<name>A0A6A7K7X8_9FIRM</name>
<dbReference type="InterPro" id="IPR036259">
    <property type="entry name" value="MFS_trans_sf"/>
</dbReference>
<accession>A0A6A7K7X8</accession>
<dbReference type="GO" id="GO:0005886">
    <property type="term" value="C:plasma membrane"/>
    <property type="evidence" value="ECO:0007669"/>
    <property type="project" value="UniProtKB-SubCell"/>
</dbReference>